<reference evidence="8" key="2">
    <citation type="submission" date="2020-09" db="EMBL/GenBank/DDBJ databases">
        <authorList>
            <person name="Sun Q."/>
            <person name="Zhou Y."/>
        </authorList>
    </citation>
    <scope>NUCLEOTIDE SEQUENCE</scope>
    <source>
        <strain evidence="8">CGMCC 1.15082</strain>
    </source>
</reference>
<evidence type="ECO:0000256" key="4">
    <source>
        <dbReference type="ARBA" id="ARBA00023136"/>
    </source>
</evidence>
<protein>
    <recommendedName>
        <fullName evidence="7">Flagellar L-ring protein</fullName>
    </recommendedName>
    <alternativeName>
        <fullName evidence="7">Basal body L-ring protein</fullName>
    </alternativeName>
</protein>
<proteinExistence type="inferred from homology"/>
<comment type="caution">
    <text evidence="8">The sequence shown here is derived from an EMBL/GenBank/DDBJ whole genome shotgun (WGS) entry which is preliminary data.</text>
</comment>
<dbReference type="NCBIfam" id="NF001305">
    <property type="entry name" value="PRK00249.1-5"/>
    <property type="match status" value="1"/>
</dbReference>
<gene>
    <name evidence="7 8" type="primary">flgH</name>
    <name evidence="8" type="ORF">GCM10011491_27910</name>
</gene>
<dbReference type="GO" id="GO:0009427">
    <property type="term" value="C:bacterial-type flagellum basal body, distal rod, L ring"/>
    <property type="evidence" value="ECO:0007669"/>
    <property type="project" value="InterPro"/>
</dbReference>
<dbReference type="GO" id="GO:0003774">
    <property type="term" value="F:cytoskeletal motor activity"/>
    <property type="evidence" value="ECO:0007669"/>
    <property type="project" value="InterPro"/>
</dbReference>
<dbReference type="GO" id="GO:0071973">
    <property type="term" value="P:bacterial-type flagellum-dependent cell motility"/>
    <property type="evidence" value="ECO:0007669"/>
    <property type="project" value="InterPro"/>
</dbReference>
<evidence type="ECO:0000256" key="2">
    <source>
        <dbReference type="ARBA" id="ARBA00006929"/>
    </source>
</evidence>
<name>A0A916SFT6_9HYPH</name>
<organism evidence="8 9">
    <name type="scientific">Brucella endophytica</name>
    <dbReference type="NCBI Taxonomy" id="1963359"/>
    <lineage>
        <taxon>Bacteria</taxon>
        <taxon>Pseudomonadati</taxon>
        <taxon>Pseudomonadota</taxon>
        <taxon>Alphaproteobacteria</taxon>
        <taxon>Hyphomicrobiales</taxon>
        <taxon>Brucellaceae</taxon>
        <taxon>Brucella/Ochrobactrum group</taxon>
        <taxon>Brucella</taxon>
    </lineage>
</organism>
<dbReference type="PRINTS" id="PR01008">
    <property type="entry name" value="FLGLRINGFLGH"/>
</dbReference>
<keyword evidence="3" id="KW-0732">Signal</keyword>
<comment type="subcellular location">
    <subcellularLocation>
        <location evidence="7">Cell outer membrane</location>
    </subcellularLocation>
    <subcellularLocation>
        <location evidence="7">Bacterial flagellum basal body</location>
    </subcellularLocation>
</comment>
<keyword evidence="4 7" id="KW-0472">Membrane</keyword>
<comment type="subunit">
    <text evidence="7">The basal body constitutes a major portion of the flagellar organelle and consists of four rings (L,P,S, and M) mounted on a central rod.</text>
</comment>
<dbReference type="GO" id="GO:0009279">
    <property type="term" value="C:cell outer membrane"/>
    <property type="evidence" value="ECO:0007669"/>
    <property type="project" value="UniProtKB-SubCell"/>
</dbReference>
<dbReference type="Pfam" id="PF02107">
    <property type="entry name" value="FlgH"/>
    <property type="match status" value="1"/>
</dbReference>
<dbReference type="PANTHER" id="PTHR34933">
    <property type="entry name" value="FLAGELLAR L-RING PROTEIN"/>
    <property type="match status" value="1"/>
</dbReference>
<keyword evidence="8" id="KW-0966">Cell projection</keyword>
<keyword evidence="5 7" id="KW-0975">Bacterial flagellum</keyword>
<evidence type="ECO:0000256" key="7">
    <source>
        <dbReference type="HAMAP-Rule" id="MF_00415"/>
    </source>
</evidence>
<dbReference type="Proteomes" id="UP000646478">
    <property type="component" value="Unassembled WGS sequence"/>
</dbReference>
<evidence type="ECO:0000313" key="9">
    <source>
        <dbReference type="Proteomes" id="UP000646478"/>
    </source>
</evidence>
<comment type="similarity">
    <text evidence="2 7">Belongs to the FlgH family.</text>
</comment>
<sequence length="233" mass="24810">MIIVYAGLLGLSGCANSLKEVNRTPELTPVRTDIGSSYGGYGASAGYPAQPGGGKYSLWNKRSTNFFRDPRASSPGDVLTVNISINDKANLDNKSNRQRVSSGLYGLGGEFSTSGGSAGDFAGQLKSNSDSRSEGKGVVERKEEIKLSIAAIVTEILPNGNLVISGSQEVRVNNELRVLNVAGVVRPRDISGYNTISYDKIAEARISYGGRGRISEVMQPPYGQQILDQVSPF</sequence>
<dbReference type="AlphaFoldDB" id="A0A916SFT6"/>
<evidence type="ECO:0000313" key="8">
    <source>
        <dbReference type="EMBL" id="GGA98096.1"/>
    </source>
</evidence>
<evidence type="ECO:0000256" key="6">
    <source>
        <dbReference type="ARBA" id="ARBA00023237"/>
    </source>
</evidence>
<keyword evidence="8" id="KW-0969">Cilium</keyword>
<dbReference type="PANTHER" id="PTHR34933:SF1">
    <property type="entry name" value="FLAGELLAR L-RING PROTEIN"/>
    <property type="match status" value="1"/>
</dbReference>
<keyword evidence="6 7" id="KW-0998">Cell outer membrane</keyword>
<evidence type="ECO:0000256" key="1">
    <source>
        <dbReference type="ARBA" id="ARBA00002591"/>
    </source>
</evidence>
<dbReference type="HAMAP" id="MF_00415">
    <property type="entry name" value="FlgH"/>
    <property type="match status" value="1"/>
</dbReference>
<evidence type="ECO:0000256" key="3">
    <source>
        <dbReference type="ARBA" id="ARBA00022729"/>
    </source>
</evidence>
<dbReference type="EMBL" id="BMHH01000011">
    <property type="protein sequence ID" value="GGA98096.1"/>
    <property type="molecule type" value="Genomic_DNA"/>
</dbReference>
<keyword evidence="9" id="KW-1185">Reference proteome</keyword>
<accession>A0A916SFT6</accession>
<reference evidence="8" key="1">
    <citation type="journal article" date="2014" name="Int. J. Syst. Evol. Microbiol.">
        <title>Complete genome sequence of Corynebacterium casei LMG S-19264T (=DSM 44701T), isolated from a smear-ripened cheese.</title>
        <authorList>
            <consortium name="US DOE Joint Genome Institute (JGI-PGF)"/>
            <person name="Walter F."/>
            <person name="Albersmeier A."/>
            <person name="Kalinowski J."/>
            <person name="Ruckert C."/>
        </authorList>
    </citation>
    <scope>NUCLEOTIDE SEQUENCE</scope>
    <source>
        <strain evidence="8">CGMCC 1.15082</strain>
    </source>
</reference>
<comment type="function">
    <text evidence="1 7">Assembles around the rod to form the L-ring and probably protects the motor/basal body from shearing forces during rotation.</text>
</comment>
<evidence type="ECO:0000256" key="5">
    <source>
        <dbReference type="ARBA" id="ARBA00023143"/>
    </source>
</evidence>
<dbReference type="InterPro" id="IPR000527">
    <property type="entry name" value="Flag_Lring"/>
</dbReference>
<keyword evidence="8" id="KW-0282">Flagellum</keyword>